<feature type="signal peptide" evidence="2">
    <location>
        <begin position="1"/>
        <end position="29"/>
    </location>
</feature>
<proteinExistence type="predicted"/>
<dbReference type="InterPro" id="IPR016007">
    <property type="entry name" value="Alpha_rhamnosid"/>
</dbReference>
<keyword evidence="2" id="KW-0732">Signal</keyword>
<dbReference type="EMBL" id="CAUYUJ010018281">
    <property type="protein sequence ID" value="CAK0882274.1"/>
    <property type="molecule type" value="Genomic_DNA"/>
</dbReference>
<feature type="chain" id="PRO_5045470766" description="Beta-galactosidase" evidence="2">
    <location>
        <begin position="30"/>
        <end position="688"/>
    </location>
</feature>
<dbReference type="Proteomes" id="UP001189429">
    <property type="component" value="Unassembled WGS sequence"/>
</dbReference>
<feature type="domain" description="Bacterial alpha-L-rhamnosidase N-terminal" evidence="4">
    <location>
        <begin position="178"/>
        <end position="300"/>
    </location>
</feature>
<dbReference type="InterPro" id="IPR008902">
    <property type="entry name" value="Rhamnosid_concanavalin"/>
</dbReference>
<comment type="caution">
    <text evidence="6">The sequence shown here is derived from an EMBL/GenBank/DDBJ whole genome shotgun (WGS) entry which is preliminary data.</text>
</comment>
<dbReference type="Pfam" id="PF05592">
    <property type="entry name" value="Bac_rhamnosid"/>
    <property type="match status" value="1"/>
</dbReference>
<dbReference type="Gene3D" id="2.60.120.260">
    <property type="entry name" value="Galactose-binding domain-like"/>
    <property type="match status" value="2"/>
</dbReference>
<dbReference type="InterPro" id="IPR013737">
    <property type="entry name" value="Bac_rhamnosid_N"/>
</dbReference>
<evidence type="ECO:0000256" key="1">
    <source>
        <dbReference type="SAM" id="MobiDB-lite"/>
    </source>
</evidence>
<keyword evidence="7" id="KW-1185">Reference proteome</keyword>
<feature type="region of interest" description="Disordered" evidence="1">
    <location>
        <begin position="274"/>
        <end position="306"/>
    </location>
</feature>
<name>A0ABN9W9A1_9DINO</name>
<dbReference type="InterPro" id="IPR035396">
    <property type="entry name" value="Bac_rhamnosid6H"/>
</dbReference>
<evidence type="ECO:0000259" key="5">
    <source>
        <dbReference type="Pfam" id="PF17389"/>
    </source>
</evidence>
<evidence type="ECO:0008006" key="8">
    <source>
        <dbReference type="Google" id="ProtNLM"/>
    </source>
</evidence>
<evidence type="ECO:0000256" key="2">
    <source>
        <dbReference type="SAM" id="SignalP"/>
    </source>
</evidence>
<feature type="domain" description="Alpha-L-rhamnosidase concanavalin-like" evidence="3">
    <location>
        <begin position="346"/>
        <end position="457"/>
    </location>
</feature>
<feature type="domain" description="Alpha-L-rhamnosidase six-hairpin glycosidase" evidence="5">
    <location>
        <begin position="471"/>
        <end position="515"/>
    </location>
</feature>
<dbReference type="Gene3D" id="1.50.10.10">
    <property type="match status" value="1"/>
</dbReference>
<dbReference type="PANTHER" id="PTHR33307:SF6">
    <property type="entry name" value="ALPHA-RHAMNOSIDASE (EUROFUNG)-RELATED"/>
    <property type="match status" value="1"/>
</dbReference>
<evidence type="ECO:0000313" key="7">
    <source>
        <dbReference type="Proteomes" id="UP001189429"/>
    </source>
</evidence>
<evidence type="ECO:0000259" key="4">
    <source>
        <dbReference type="Pfam" id="PF08531"/>
    </source>
</evidence>
<reference evidence="6" key="1">
    <citation type="submission" date="2023-10" db="EMBL/GenBank/DDBJ databases">
        <authorList>
            <person name="Chen Y."/>
            <person name="Shah S."/>
            <person name="Dougan E. K."/>
            <person name="Thang M."/>
            <person name="Chan C."/>
        </authorList>
    </citation>
    <scope>NUCLEOTIDE SEQUENCE [LARGE SCALE GENOMIC DNA]</scope>
</reference>
<feature type="region of interest" description="Disordered" evidence="1">
    <location>
        <begin position="619"/>
        <end position="642"/>
    </location>
</feature>
<dbReference type="PANTHER" id="PTHR33307">
    <property type="entry name" value="ALPHA-RHAMNOSIDASE (EUROFUNG)"/>
    <property type="match status" value="1"/>
</dbReference>
<dbReference type="InterPro" id="IPR012341">
    <property type="entry name" value="6hp_glycosidase-like_sf"/>
</dbReference>
<organism evidence="6 7">
    <name type="scientific">Prorocentrum cordatum</name>
    <dbReference type="NCBI Taxonomy" id="2364126"/>
    <lineage>
        <taxon>Eukaryota</taxon>
        <taxon>Sar</taxon>
        <taxon>Alveolata</taxon>
        <taxon>Dinophyceae</taxon>
        <taxon>Prorocentrales</taxon>
        <taxon>Prorocentraceae</taxon>
        <taxon>Prorocentrum</taxon>
    </lineage>
</organism>
<sequence length="688" mass="74444">MGMAPGRRRPWRARALAACLACASRAGRALHLEAPAAPALGTARLRPDGAYALAPDEPIEFTFEPQAEARGVGLQGLRLLVWDEAGGVAFDSGEVATGEPRALALLEPGAYTWGVRWRASSGEVAPLATSGLRVAVRDGDWRGVPWLGCPGYDRFAAEADGLRGRVSVLVAIPSFGYVTVNGRPLSQDLLSPSGWTNTGKRVLFRTYDATELLNSTGGARIAVHLGGGYREDPRHLLPDHRNDANRAARASHDEAPLVLRLQLRSSDGIRLHSGSPGWVKSRADPDANNSLYSGESTGTRGPVWEPVDEAQDVGGGPSGRMVAAAFPAVRATRVDSPVRIWREGRVQVVDFGSNVAGVCRVSVPAGTPGLPATLHMRHGEVLQHAGTPRARWERGGPNPRRVYFTNLRDAQARDRIHVPAEGVAGAFPRFTYHGFRYVEAYGFPADLSEVTFERLVVGTAVETKTEASFTDEVLQAIHRGAVGSQRSHLTGRVVTDCPQRDERLGWLGDAGLSAQPMMQHFWKEWPPPSWTLSRTSSARTARCRTWCLSSGRERGPRTPRGARRSWSCCGCSTRTQTRTCSCPESSRSWRLLFAFLLPRQARVGTKNRTGVCWRCSTSRRPPCKETPGGKPAPGKGSGSLGVGIVRTSHVRGPFKGERSTRRLSHHAGTGVLLGSALFLAPLTPTHPW</sequence>
<gene>
    <name evidence="6" type="ORF">PCOR1329_LOCUS64844</name>
</gene>
<protein>
    <recommendedName>
        <fullName evidence="8">Beta-galactosidase</fullName>
    </recommendedName>
</protein>
<feature type="compositionally biased region" description="Polar residues" evidence="1">
    <location>
        <begin position="287"/>
        <end position="299"/>
    </location>
</feature>
<evidence type="ECO:0000259" key="3">
    <source>
        <dbReference type="Pfam" id="PF05592"/>
    </source>
</evidence>
<accession>A0ABN9W9A1</accession>
<dbReference type="Pfam" id="PF08531">
    <property type="entry name" value="Bac_rhamnosid_N"/>
    <property type="match status" value="1"/>
</dbReference>
<dbReference type="Pfam" id="PF17389">
    <property type="entry name" value="Bac_rhamnosid6H"/>
    <property type="match status" value="1"/>
</dbReference>
<evidence type="ECO:0000313" key="6">
    <source>
        <dbReference type="EMBL" id="CAK0882274.1"/>
    </source>
</evidence>